<accession>A0A6A0AE80</accession>
<name>A0A6A0AE80_HAELA</name>
<evidence type="ECO:0000313" key="3">
    <source>
        <dbReference type="Proteomes" id="UP000485058"/>
    </source>
</evidence>
<comment type="subcellular location">
    <subcellularLocation>
        <location evidence="1">Cytoplasm</location>
        <location evidence="1">Cytoskeleton</location>
        <location evidence="1">Cilium axoneme</location>
    </subcellularLocation>
</comment>
<reference evidence="2 3" key="1">
    <citation type="submission" date="2020-02" db="EMBL/GenBank/DDBJ databases">
        <title>Draft genome sequence of Haematococcus lacustris strain NIES-144.</title>
        <authorList>
            <person name="Morimoto D."/>
            <person name="Nakagawa S."/>
            <person name="Yoshida T."/>
            <person name="Sawayama S."/>
        </authorList>
    </citation>
    <scope>NUCLEOTIDE SEQUENCE [LARGE SCALE GENOMIC DNA]</scope>
    <source>
        <strain evidence="2 3">NIES-144</strain>
    </source>
</reference>
<keyword evidence="3" id="KW-1185">Reference proteome</keyword>
<dbReference type="AlphaFoldDB" id="A0A6A0AE80"/>
<comment type="caution">
    <text evidence="2">The sequence shown here is derived from an EMBL/GenBank/DDBJ whole genome shotgun (WGS) entry which is preliminary data.</text>
</comment>
<evidence type="ECO:0000256" key="1">
    <source>
        <dbReference type="ARBA" id="ARBA00004430"/>
    </source>
</evidence>
<dbReference type="Proteomes" id="UP000485058">
    <property type="component" value="Unassembled WGS sequence"/>
</dbReference>
<dbReference type="EMBL" id="BLLF01005249">
    <property type="protein sequence ID" value="GFH30948.1"/>
    <property type="molecule type" value="Genomic_DNA"/>
</dbReference>
<protein>
    <recommendedName>
        <fullName evidence="4">F-box domain-containing protein</fullName>
    </recommendedName>
</protein>
<sequence length="214" mass="22959">MLSDMLHRFPGIGSTVYQHLDADSRRAMRLVCKQLRAAMDDAVSGLSIDSIDRDGLDEVLQRLARTALRPTKLYLEISSETSHRPTLLAVALLAQELVPILHGVQGLTLLSALPLSAALASHTPAADTTLQVISSTMPQLRSLDVDCHMDVSVCRAWQRLPHLSSLTLLLTPASDAAADTPLLKGLEHITSLRSLDLTDSQGMVRAGNAGADGI</sequence>
<evidence type="ECO:0008006" key="4">
    <source>
        <dbReference type="Google" id="ProtNLM"/>
    </source>
</evidence>
<proteinExistence type="predicted"/>
<gene>
    <name evidence="2" type="ORF">HaLaN_29887</name>
</gene>
<organism evidence="2 3">
    <name type="scientific">Haematococcus lacustris</name>
    <name type="common">Green alga</name>
    <name type="synonym">Haematococcus pluvialis</name>
    <dbReference type="NCBI Taxonomy" id="44745"/>
    <lineage>
        <taxon>Eukaryota</taxon>
        <taxon>Viridiplantae</taxon>
        <taxon>Chlorophyta</taxon>
        <taxon>core chlorophytes</taxon>
        <taxon>Chlorophyceae</taxon>
        <taxon>CS clade</taxon>
        <taxon>Chlamydomonadales</taxon>
        <taxon>Haematococcaceae</taxon>
        <taxon>Haematococcus</taxon>
    </lineage>
</organism>
<dbReference type="GO" id="GO:0005930">
    <property type="term" value="C:axoneme"/>
    <property type="evidence" value="ECO:0007669"/>
    <property type="project" value="UniProtKB-SubCell"/>
</dbReference>
<dbReference type="InterPro" id="IPR032675">
    <property type="entry name" value="LRR_dom_sf"/>
</dbReference>
<dbReference type="Gene3D" id="3.80.10.10">
    <property type="entry name" value="Ribonuclease Inhibitor"/>
    <property type="match status" value="1"/>
</dbReference>
<evidence type="ECO:0000313" key="2">
    <source>
        <dbReference type="EMBL" id="GFH30948.1"/>
    </source>
</evidence>